<feature type="binding site" evidence="12">
    <location>
        <position position="350"/>
    </location>
    <ligand>
        <name>Zn(2+)</name>
        <dbReference type="ChEBI" id="CHEBI:29105"/>
    </ligand>
</feature>
<keyword evidence="7 12" id="KW-0862">Zinc</keyword>
<sequence>MLPRAEMNVDAVVERVRPIVDDVRDRGVEAVLEYGERFDGVRSESVRVPFAALREALDATDPQVRAALETSIERARAVHADQRRTDTTTQVVPGGTVTERWVPVARVGLYAPGGLAVYPSSVVMNVVPAQAAGVDGLVVCSPPQREFGGRPHPLILAAAALLGVDEVWGVGGAQAVALLAHGGVDTDGAELEPVDMVTGPGNVYVTAAKRVLRGRIGIDSEAGTTEIAVLADHTADPVHVAADLISQAEHDPSAASVLVTTSVELADAVDAELATQVASTKHDERIRTALAGQQSGTILVADLDAGIRVVDAYAAEHLEIQTQDAAGVAARVRNAGAIFVGPHSPVSLGDYCAGSNHVLPTAGCARHSSGLSVQTFLRGIHVVDYSADALRDVADQVVALAEAEDLPAHGQAVAARFGTRKEWSR</sequence>
<evidence type="ECO:0000256" key="12">
    <source>
        <dbReference type="HAMAP-Rule" id="MF_01024"/>
    </source>
</evidence>
<dbReference type="PRINTS" id="PR00083">
    <property type="entry name" value="HOLDHDRGNASE"/>
</dbReference>
<evidence type="ECO:0000256" key="8">
    <source>
        <dbReference type="ARBA" id="ARBA00023002"/>
    </source>
</evidence>
<feature type="binding site" evidence="12">
    <location>
        <position position="409"/>
    </location>
    <ligand>
        <name>substrate</name>
    </ligand>
</feature>
<dbReference type="GO" id="GO:0004399">
    <property type="term" value="F:histidinol dehydrogenase activity"/>
    <property type="evidence" value="ECO:0007669"/>
    <property type="project" value="UniProtKB-EC"/>
</dbReference>
<feature type="binding site" evidence="12">
    <location>
        <position position="350"/>
    </location>
    <ligand>
        <name>substrate</name>
    </ligand>
</feature>
<evidence type="ECO:0000313" key="16">
    <source>
        <dbReference type="Proteomes" id="UP001595947"/>
    </source>
</evidence>
<feature type="binding site" evidence="12">
    <location>
        <position position="250"/>
    </location>
    <ligand>
        <name>Zn(2+)</name>
        <dbReference type="ChEBI" id="CHEBI:29105"/>
    </ligand>
</feature>
<evidence type="ECO:0000313" key="15">
    <source>
        <dbReference type="EMBL" id="MFC5063132.1"/>
    </source>
</evidence>
<organism evidence="15 16">
    <name type="scientific">Actinomycetospora atypica</name>
    <dbReference type="NCBI Taxonomy" id="1290095"/>
    <lineage>
        <taxon>Bacteria</taxon>
        <taxon>Bacillati</taxon>
        <taxon>Actinomycetota</taxon>
        <taxon>Actinomycetes</taxon>
        <taxon>Pseudonocardiales</taxon>
        <taxon>Pseudonocardiaceae</taxon>
        <taxon>Actinomycetospora</taxon>
    </lineage>
</organism>
<keyword evidence="6 12" id="KW-0479">Metal-binding</keyword>
<dbReference type="PROSITE" id="PS00611">
    <property type="entry name" value="HISOL_DEHYDROGENASE"/>
    <property type="match status" value="1"/>
</dbReference>
<dbReference type="HAMAP" id="MF_01024">
    <property type="entry name" value="HisD"/>
    <property type="match status" value="1"/>
</dbReference>
<evidence type="ECO:0000256" key="2">
    <source>
        <dbReference type="ARBA" id="ARBA00004940"/>
    </source>
</evidence>
<evidence type="ECO:0000256" key="14">
    <source>
        <dbReference type="RuleBase" id="RU004175"/>
    </source>
</evidence>
<dbReference type="RefSeq" id="WP_378036523.1">
    <property type="nucleotide sequence ID" value="NZ_JBHSIV010000011.1"/>
</dbReference>
<feature type="active site" description="Proton acceptor" evidence="12">
    <location>
        <position position="316"/>
    </location>
</feature>
<dbReference type="Gene3D" id="3.40.50.1980">
    <property type="entry name" value="Nitrogenase molybdenum iron protein domain"/>
    <property type="match status" value="2"/>
</dbReference>
<proteinExistence type="inferred from homology"/>
<evidence type="ECO:0000256" key="10">
    <source>
        <dbReference type="ARBA" id="ARBA00023102"/>
    </source>
</evidence>
<evidence type="ECO:0000256" key="9">
    <source>
        <dbReference type="ARBA" id="ARBA00023027"/>
    </source>
</evidence>
<keyword evidence="8 12" id="KW-0560">Oxidoreductase</keyword>
<dbReference type="NCBIfam" id="TIGR00069">
    <property type="entry name" value="hisD"/>
    <property type="match status" value="1"/>
</dbReference>
<comment type="cofactor">
    <cofactor evidence="12">
        <name>Zn(2+)</name>
        <dbReference type="ChEBI" id="CHEBI:29105"/>
    </cofactor>
    <text evidence="12">Binds 1 zinc ion per subunit.</text>
</comment>
<evidence type="ECO:0000256" key="5">
    <source>
        <dbReference type="ARBA" id="ARBA00016531"/>
    </source>
</evidence>
<comment type="catalytic activity">
    <reaction evidence="11 12">
        <text>L-histidinol + 2 NAD(+) + H2O = L-histidine + 2 NADH + 3 H(+)</text>
        <dbReference type="Rhea" id="RHEA:20641"/>
        <dbReference type="ChEBI" id="CHEBI:15377"/>
        <dbReference type="ChEBI" id="CHEBI:15378"/>
        <dbReference type="ChEBI" id="CHEBI:57540"/>
        <dbReference type="ChEBI" id="CHEBI:57595"/>
        <dbReference type="ChEBI" id="CHEBI:57699"/>
        <dbReference type="ChEBI" id="CHEBI:57945"/>
        <dbReference type="EC" id="1.1.1.23"/>
    </reaction>
</comment>
<feature type="binding site" evidence="12">
    <location>
        <position position="174"/>
    </location>
    <ligand>
        <name>NAD(+)</name>
        <dbReference type="ChEBI" id="CHEBI:57540"/>
    </ligand>
</feature>
<protein>
    <recommendedName>
        <fullName evidence="5 12">Histidinol dehydrogenase</fullName>
        <shortName evidence="12">HDH</shortName>
        <ecNumber evidence="4 12">1.1.1.23</ecNumber>
    </recommendedName>
</protein>
<dbReference type="InterPro" id="IPR016161">
    <property type="entry name" value="Ald_DH/histidinol_DH"/>
</dbReference>
<keyword evidence="9 12" id="KW-0520">NAD</keyword>
<evidence type="ECO:0000256" key="7">
    <source>
        <dbReference type="ARBA" id="ARBA00022833"/>
    </source>
</evidence>
<reference evidence="16" key="1">
    <citation type="journal article" date="2019" name="Int. J. Syst. Evol. Microbiol.">
        <title>The Global Catalogue of Microorganisms (GCM) 10K type strain sequencing project: providing services to taxonomists for standard genome sequencing and annotation.</title>
        <authorList>
            <consortium name="The Broad Institute Genomics Platform"/>
            <consortium name="The Broad Institute Genome Sequencing Center for Infectious Disease"/>
            <person name="Wu L."/>
            <person name="Ma J."/>
        </authorList>
    </citation>
    <scope>NUCLEOTIDE SEQUENCE [LARGE SCALE GENOMIC DNA]</scope>
    <source>
        <strain evidence="16">CGMCC 4.7093</strain>
    </source>
</reference>
<dbReference type="InterPro" id="IPR001692">
    <property type="entry name" value="Histidinol_DH_CS"/>
</dbReference>
<dbReference type="EMBL" id="JBHSIV010000011">
    <property type="protein sequence ID" value="MFC5063132.1"/>
    <property type="molecule type" value="Genomic_DNA"/>
</dbReference>
<dbReference type="Pfam" id="PF00815">
    <property type="entry name" value="Histidinol_dh"/>
    <property type="match status" value="1"/>
</dbReference>
<gene>
    <name evidence="12 15" type="primary">hisD</name>
    <name evidence="15" type="ORF">ACFPBZ_13015</name>
</gene>
<feature type="binding site" evidence="12">
    <location>
        <position position="409"/>
    </location>
    <ligand>
        <name>Zn(2+)</name>
        <dbReference type="ChEBI" id="CHEBI:29105"/>
    </ligand>
</feature>
<dbReference type="EC" id="1.1.1.23" evidence="4 12"/>
<dbReference type="Proteomes" id="UP001595947">
    <property type="component" value="Unassembled WGS sequence"/>
</dbReference>
<comment type="similarity">
    <text evidence="3 12 13 14">Belongs to the histidinol dehydrogenase family.</text>
</comment>
<dbReference type="InterPro" id="IPR022695">
    <property type="entry name" value="Histidinol_DH_monofunct"/>
</dbReference>
<evidence type="ECO:0000256" key="1">
    <source>
        <dbReference type="ARBA" id="ARBA00003850"/>
    </source>
</evidence>
<evidence type="ECO:0000256" key="13">
    <source>
        <dbReference type="PIRNR" id="PIRNR000099"/>
    </source>
</evidence>
<comment type="caution">
    <text evidence="15">The sequence shown here is derived from an EMBL/GenBank/DDBJ whole genome shotgun (WGS) entry which is preliminary data.</text>
</comment>
<feature type="binding site" evidence="12">
    <location>
        <position position="225"/>
    </location>
    <ligand>
        <name>substrate</name>
    </ligand>
</feature>
<evidence type="ECO:0000256" key="3">
    <source>
        <dbReference type="ARBA" id="ARBA00010178"/>
    </source>
</evidence>
<accession>A0ABV9YNA0</accession>
<feature type="binding site" evidence="12">
    <location>
        <position position="317"/>
    </location>
    <ligand>
        <name>substrate</name>
    </ligand>
</feature>
<name>A0ABV9YNA0_9PSEU</name>
<dbReference type="CDD" id="cd06572">
    <property type="entry name" value="Histidinol_dh"/>
    <property type="match status" value="1"/>
</dbReference>
<feature type="active site" description="Proton acceptor" evidence="12">
    <location>
        <position position="317"/>
    </location>
</feature>
<dbReference type="PANTHER" id="PTHR21256:SF2">
    <property type="entry name" value="HISTIDINE BIOSYNTHESIS TRIFUNCTIONAL PROTEIN"/>
    <property type="match status" value="1"/>
</dbReference>
<feature type="binding site" evidence="12">
    <location>
        <position position="202"/>
    </location>
    <ligand>
        <name>NAD(+)</name>
        <dbReference type="ChEBI" id="CHEBI:57540"/>
    </ligand>
</feature>
<feature type="binding site" evidence="12">
    <location>
        <position position="247"/>
    </location>
    <ligand>
        <name>substrate</name>
    </ligand>
</feature>
<keyword evidence="10 12" id="KW-0368">Histidine biosynthesis</keyword>
<feature type="binding site" evidence="12">
    <location>
        <position position="247"/>
    </location>
    <ligand>
        <name>Zn(2+)</name>
        <dbReference type="ChEBI" id="CHEBI:29105"/>
    </ligand>
</feature>
<dbReference type="PANTHER" id="PTHR21256">
    <property type="entry name" value="HISTIDINOL DEHYDROGENASE HDH"/>
    <property type="match status" value="1"/>
</dbReference>
<keyword evidence="16" id="KW-1185">Reference proteome</keyword>
<evidence type="ECO:0000256" key="4">
    <source>
        <dbReference type="ARBA" id="ARBA00012965"/>
    </source>
</evidence>
<dbReference type="InterPro" id="IPR012131">
    <property type="entry name" value="Hstdl_DH"/>
</dbReference>
<dbReference type="PIRSF" id="PIRSF000099">
    <property type="entry name" value="Histidinol_dh"/>
    <property type="match status" value="1"/>
</dbReference>
<feature type="binding site" evidence="12">
    <location>
        <position position="250"/>
    </location>
    <ligand>
        <name>substrate</name>
    </ligand>
</feature>
<evidence type="ECO:0000256" key="11">
    <source>
        <dbReference type="ARBA" id="ARBA00049489"/>
    </source>
</evidence>
<keyword evidence="12" id="KW-0028">Amino-acid biosynthesis</keyword>
<feature type="binding site" evidence="12">
    <location>
        <position position="110"/>
    </location>
    <ligand>
        <name>NAD(+)</name>
        <dbReference type="ChEBI" id="CHEBI:57540"/>
    </ligand>
</feature>
<feature type="binding site" evidence="12">
    <location>
        <position position="404"/>
    </location>
    <ligand>
        <name>substrate</name>
    </ligand>
</feature>
<dbReference type="Gene3D" id="1.20.5.1300">
    <property type="match status" value="1"/>
</dbReference>
<evidence type="ECO:0000256" key="6">
    <source>
        <dbReference type="ARBA" id="ARBA00022723"/>
    </source>
</evidence>
<comment type="pathway">
    <text evidence="2 12">Amino-acid biosynthesis; L-histidine biosynthesis; L-histidine from 5-phospho-alpha-D-ribose 1-diphosphate: step 9/9.</text>
</comment>
<comment type="function">
    <text evidence="1 12">Catalyzes the sequential NAD-dependent oxidations of L-histidinol to L-histidinaldehyde and then to L-histidine.</text>
</comment>
<dbReference type="SUPFAM" id="SSF53720">
    <property type="entry name" value="ALDH-like"/>
    <property type="match status" value="1"/>
</dbReference>